<feature type="compositionally biased region" description="Acidic residues" evidence="1">
    <location>
        <begin position="52"/>
        <end position="63"/>
    </location>
</feature>
<protein>
    <recommendedName>
        <fullName evidence="4">Secreted protein</fullName>
    </recommendedName>
</protein>
<feature type="region of interest" description="Disordered" evidence="1">
    <location>
        <begin position="41"/>
        <end position="79"/>
    </location>
</feature>
<keyword evidence="3" id="KW-1185">Reference proteome</keyword>
<dbReference type="EMBL" id="JAVREM010000071">
    <property type="protein sequence ID" value="MDT0322712.1"/>
    <property type="molecule type" value="Genomic_DNA"/>
</dbReference>
<comment type="caution">
    <text evidence="2">The sequence shown here is derived from an EMBL/GenBank/DDBJ whole genome shotgun (WGS) entry which is preliminary data.</text>
</comment>
<evidence type="ECO:0000256" key="1">
    <source>
        <dbReference type="SAM" id="MobiDB-lite"/>
    </source>
</evidence>
<reference evidence="3" key="1">
    <citation type="submission" date="2023-07" db="EMBL/GenBank/DDBJ databases">
        <title>30 novel species of actinomycetes from the DSMZ collection.</title>
        <authorList>
            <person name="Nouioui I."/>
        </authorList>
    </citation>
    <scope>NUCLEOTIDE SEQUENCE [LARGE SCALE GENOMIC DNA]</scope>
    <source>
        <strain evidence="3">DSM 44918</strain>
    </source>
</reference>
<evidence type="ECO:0008006" key="4">
    <source>
        <dbReference type="Google" id="ProtNLM"/>
    </source>
</evidence>
<evidence type="ECO:0000313" key="2">
    <source>
        <dbReference type="EMBL" id="MDT0322712.1"/>
    </source>
</evidence>
<accession>A0ABU2LYP1</accession>
<evidence type="ECO:0000313" key="3">
    <source>
        <dbReference type="Proteomes" id="UP001183420"/>
    </source>
</evidence>
<gene>
    <name evidence="2" type="ORF">RNC47_30810</name>
</gene>
<proteinExistence type="predicted"/>
<dbReference type="RefSeq" id="WP_311603478.1">
    <property type="nucleotide sequence ID" value="NZ_JAVREM010000071.1"/>
</dbReference>
<sequence length="206" mass="21123">MLPAGNDLPHTRTRPTHWFVTAAALALVTGGAALIEPAGATAPAAAPAPEPAAEEAEEAEGTVEEPAAPAPAPDPEAADYPVDCGPLAVIVTDQAEVDVQADGRPETVAVVRCDAGSGSPPNGVYLLTAPAETGAPPTVAGTLVDPTERMTVERLEVRGSDIAVRLLGYSSSDVPSCCPDLRRDLTWTWRDGRLEPHAAPVAPDSV</sequence>
<dbReference type="Proteomes" id="UP001183420">
    <property type="component" value="Unassembled WGS sequence"/>
</dbReference>
<organism evidence="2 3">
    <name type="scientific">Streptomyces millisiae</name>
    <dbReference type="NCBI Taxonomy" id="3075542"/>
    <lineage>
        <taxon>Bacteria</taxon>
        <taxon>Bacillati</taxon>
        <taxon>Actinomycetota</taxon>
        <taxon>Actinomycetes</taxon>
        <taxon>Kitasatosporales</taxon>
        <taxon>Streptomycetaceae</taxon>
        <taxon>Streptomyces</taxon>
    </lineage>
</organism>
<name>A0ABU2LYP1_9ACTN</name>